<proteinExistence type="predicted"/>
<reference evidence="1 2" key="1">
    <citation type="submission" date="2017-10" db="EMBL/GenBank/DDBJ databases">
        <title>Extensive intraspecific genome diversity in a model arbuscular mycorrhizal fungus.</title>
        <authorList>
            <person name="Chen E.C.H."/>
            <person name="Morin E."/>
            <person name="Baudet D."/>
            <person name="Noel J."/>
            <person name="Ndikumana S."/>
            <person name="Charron P."/>
            <person name="St-Onge C."/>
            <person name="Giorgi J."/>
            <person name="Grigoriev I.V."/>
            <person name="Roux C."/>
            <person name="Martin F.M."/>
            <person name="Corradi N."/>
        </authorList>
    </citation>
    <scope>NUCLEOTIDE SEQUENCE [LARGE SCALE GENOMIC DNA]</scope>
    <source>
        <strain evidence="1 2">A1</strain>
    </source>
</reference>
<dbReference type="VEuPathDB" id="FungiDB:FUN_003973"/>
<dbReference type="EMBL" id="LLXH01003624">
    <property type="protein sequence ID" value="PKC54023.1"/>
    <property type="molecule type" value="Genomic_DNA"/>
</dbReference>
<evidence type="ECO:0000313" key="1">
    <source>
        <dbReference type="EMBL" id="PKC54023.1"/>
    </source>
</evidence>
<name>A0A2N0QSI3_9GLOM</name>
<dbReference type="PANTHER" id="PTHR47642:SF8">
    <property type="entry name" value="ATP-DEPENDENT DNA HELICASE"/>
    <property type="match status" value="1"/>
</dbReference>
<feature type="non-terminal residue" evidence="1">
    <location>
        <position position="1"/>
    </location>
</feature>
<dbReference type="VEuPathDB" id="FungiDB:FUN_017740"/>
<dbReference type="AlphaFoldDB" id="A0A2N0QSI3"/>
<dbReference type="VEuPathDB" id="FungiDB:RhiirFUN_006111"/>
<dbReference type="InterPro" id="IPR027417">
    <property type="entry name" value="P-loop_NTPase"/>
</dbReference>
<evidence type="ECO:0000313" key="2">
    <source>
        <dbReference type="Proteomes" id="UP000232688"/>
    </source>
</evidence>
<dbReference type="VEuPathDB" id="FungiDB:RhiirA1_355365"/>
<evidence type="ECO:0008006" key="3">
    <source>
        <dbReference type="Google" id="ProtNLM"/>
    </source>
</evidence>
<dbReference type="SUPFAM" id="SSF52540">
    <property type="entry name" value="P-loop containing nucleoside triphosphate hydrolases"/>
    <property type="match status" value="1"/>
</dbReference>
<comment type="caution">
    <text evidence="1">The sequence shown here is derived from an EMBL/GenBank/DDBJ whole genome shotgun (WGS) entry which is preliminary data.</text>
</comment>
<gene>
    <name evidence="1" type="ORF">RhiirA1_355365</name>
</gene>
<dbReference type="InterPro" id="IPR051055">
    <property type="entry name" value="PIF1_helicase"/>
</dbReference>
<dbReference type="PANTHER" id="PTHR47642">
    <property type="entry name" value="ATP-DEPENDENT DNA HELICASE"/>
    <property type="match status" value="1"/>
</dbReference>
<dbReference type="Gene3D" id="3.40.50.300">
    <property type="entry name" value="P-loop containing nucleotide triphosphate hydrolases"/>
    <property type="match status" value="1"/>
</dbReference>
<dbReference type="Proteomes" id="UP000232688">
    <property type="component" value="Unassembled WGS sequence"/>
</dbReference>
<accession>A0A2N0QSI3</accession>
<sequence>VCRFGYPKEIVERTFVRDDSRGQLELVTARNDQYINLHSQLQLQGWRANVDLKPILTIHAALQYISKYASKAEPRSAAFSDILIRILSESQPEDPLLAPVQRLLLHSVAERDISAQETCHILLDADTFVNRISRIDDEEENIIVDYQTLNNNQKILFRRIESHYHDALAGRKVEPLRIIVMGTAGTGKTYLIKAIRYHWKILTTRIEDKIGITDRNSFSDALVLLTKWSEVNAVNMDRLRSLDVPVAKIQAIHSGGNEAKNASSDTAHGLEVNILLARGARVMLTANLQTESGLVNGSIGTV</sequence>
<organism evidence="1 2">
    <name type="scientific">Rhizophagus irregularis</name>
    <dbReference type="NCBI Taxonomy" id="588596"/>
    <lineage>
        <taxon>Eukaryota</taxon>
        <taxon>Fungi</taxon>
        <taxon>Fungi incertae sedis</taxon>
        <taxon>Mucoromycota</taxon>
        <taxon>Glomeromycotina</taxon>
        <taxon>Glomeromycetes</taxon>
        <taxon>Glomerales</taxon>
        <taxon>Glomeraceae</taxon>
        <taxon>Rhizophagus</taxon>
    </lineage>
</organism>
<protein>
    <recommendedName>
        <fullName evidence="3">DNA helicase</fullName>
    </recommendedName>
</protein>
<reference evidence="1 2" key="2">
    <citation type="submission" date="2017-10" db="EMBL/GenBank/DDBJ databases">
        <title>Genome analyses suggest a sexual origin of heterokaryosis in a supposedly ancient asexual fungus.</title>
        <authorList>
            <person name="Corradi N."/>
            <person name="Sedzielewska K."/>
            <person name="Noel J."/>
            <person name="Charron P."/>
            <person name="Farinelli L."/>
            <person name="Marton T."/>
            <person name="Kruger M."/>
            <person name="Pelin A."/>
            <person name="Brachmann A."/>
            <person name="Corradi N."/>
        </authorList>
    </citation>
    <scope>NUCLEOTIDE SEQUENCE [LARGE SCALE GENOMIC DNA]</scope>
    <source>
        <strain evidence="1 2">A1</strain>
    </source>
</reference>
<dbReference type="VEuPathDB" id="FungiDB:RhiirFUN_015185"/>